<dbReference type="Proteomes" id="UP001318040">
    <property type="component" value="Chromosome 34"/>
</dbReference>
<dbReference type="GO" id="GO:0031436">
    <property type="term" value="C:BRCA1-BARD1 complex"/>
    <property type="evidence" value="ECO:0007669"/>
    <property type="project" value="TreeGrafter"/>
</dbReference>
<evidence type="ECO:0000256" key="7">
    <source>
        <dbReference type="PROSITE-ProRule" id="PRU00175"/>
    </source>
</evidence>
<dbReference type="Pfam" id="PF12796">
    <property type="entry name" value="Ank_2"/>
    <property type="match status" value="1"/>
</dbReference>
<gene>
    <name evidence="13" type="primary">BARD1</name>
</gene>
<dbReference type="InterPro" id="IPR036420">
    <property type="entry name" value="BRCT_dom_sf"/>
</dbReference>
<dbReference type="GO" id="GO:0008270">
    <property type="term" value="F:zinc ion binding"/>
    <property type="evidence" value="ECO:0007669"/>
    <property type="project" value="UniProtKB-KW"/>
</dbReference>
<feature type="domain" description="BRCT" evidence="11">
    <location>
        <begin position="627"/>
        <end position="738"/>
    </location>
</feature>
<evidence type="ECO:0000259" key="11">
    <source>
        <dbReference type="PROSITE" id="PS50172"/>
    </source>
</evidence>
<dbReference type="PRINTS" id="PR01415">
    <property type="entry name" value="ANKYRIN"/>
</dbReference>
<dbReference type="GO" id="GO:0004842">
    <property type="term" value="F:ubiquitin-protein transferase activity"/>
    <property type="evidence" value="ECO:0007669"/>
    <property type="project" value="TreeGrafter"/>
</dbReference>
<dbReference type="AlphaFoldDB" id="A0AAJ7TPA3"/>
<dbReference type="InterPro" id="IPR039503">
    <property type="entry name" value="BARD1_Znf-RING"/>
</dbReference>
<dbReference type="SMART" id="SM00292">
    <property type="entry name" value="BRCT"/>
    <property type="match status" value="2"/>
</dbReference>
<feature type="region of interest" description="Disordered" evidence="8">
    <location>
        <begin position="290"/>
        <end position="379"/>
    </location>
</feature>
<proteinExistence type="predicted"/>
<feature type="repeat" description="ANK" evidence="6">
    <location>
        <begin position="445"/>
        <end position="477"/>
    </location>
</feature>
<evidence type="ECO:0000256" key="2">
    <source>
        <dbReference type="ARBA" id="ARBA00022737"/>
    </source>
</evidence>
<feature type="domain" description="BRCT" evidence="11">
    <location>
        <begin position="519"/>
        <end position="605"/>
    </location>
</feature>
<dbReference type="Pfam" id="PF14835">
    <property type="entry name" value="zf-RING_6"/>
    <property type="match status" value="1"/>
</dbReference>
<reference evidence="13" key="1">
    <citation type="submission" date="2025-08" db="UniProtKB">
        <authorList>
            <consortium name="RefSeq"/>
        </authorList>
    </citation>
    <scope>IDENTIFICATION</scope>
    <source>
        <tissue evidence="13">Sperm</tissue>
    </source>
</reference>
<dbReference type="Gene3D" id="1.25.40.20">
    <property type="entry name" value="Ankyrin repeat-containing domain"/>
    <property type="match status" value="1"/>
</dbReference>
<name>A0AAJ7TPA3_PETMA</name>
<dbReference type="PROSITE" id="PS50089">
    <property type="entry name" value="ZF_RING_2"/>
    <property type="match status" value="1"/>
</dbReference>
<evidence type="ECO:0000256" key="6">
    <source>
        <dbReference type="PROSITE-ProRule" id="PRU00023"/>
    </source>
</evidence>
<dbReference type="InterPro" id="IPR002110">
    <property type="entry name" value="Ankyrin_rpt"/>
</dbReference>
<dbReference type="CDD" id="cd17734">
    <property type="entry name" value="BRCT_Bard1_rpt1"/>
    <property type="match status" value="1"/>
</dbReference>
<evidence type="ECO:0000256" key="8">
    <source>
        <dbReference type="SAM" id="MobiDB-lite"/>
    </source>
</evidence>
<feature type="chain" id="PRO_5042515117" evidence="9">
    <location>
        <begin position="34"/>
        <end position="738"/>
    </location>
</feature>
<feature type="domain" description="RING-type" evidence="10">
    <location>
        <begin position="25"/>
        <end position="62"/>
    </location>
</feature>
<dbReference type="GO" id="GO:0085020">
    <property type="term" value="P:protein K6-linked ubiquitination"/>
    <property type="evidence" value="ECO:0007669"/>
    <property type="project" value="TreeGrafter"/>
</dbReference>
<dbReference type="RefSeq" id="XP_032821653.1">
    <property type="nucleotide sequence ID" value="XM_032965762.1"/>
</dbReference>
<organism evidence="12 13">
    <name type="scientific">Petromyzon marinus</name>
    <name type="common">Sea lamprey</name>
    <dbReference type="NCBI Taxonomy" id="7757"/>
    <lineage>
        <taxon>Eukaryota</taxon>
        <taxon>Metazoa</taxon>
        <taxon>Chordata</taxon>
        <taxon>Craniata</taxon>
        <taxon>Vertebrata</taxon>
        <taxon>Cyclostomata</taxon>
        <taxon>Hyperoartia</taxon>
        <taxon>Petromyzontiformes</taxon>
        <taxon>Petromyzontidae</taxon>
        <taxon>Petromyzon</taxon>
    </lineage>
</organism>
<dbReference type="PANTHER" id="PTHR24171:SF8">
    <property type="entry name" value="BRCA1-ASSOCIATED RING DOMAIN PROTEIN 1"/>
    <property type="match status" value="1"/>
</dbReference>
<dbReference type="KEGG" id="pmrn:116948736"/>
<keyword evidence="12" id="KW-1185">Reference proteome</keyword>
<dbReference type="PROSITE" id="PS50088">
    <property type="entry name" value="ANK_REPEAT"/>
    <property type="match status" value="3"/>
</dbReference>
<evidence type="ECO:0000259" key="10">
    <source>
        <dbReference type="PROSITE" id="PS50089"/>
    </source>
</evidence>
<dbReference type="PROSITE" id="PS00518">
    <property type="entry name" value="ZF_RING_1"/>
    <property type="match status" value="1"/>
</dbReference>
<dbReference type="SUPFAM" id="SSF48403">
    <property type="entry name" value="Ankyrin repeat"/>
    <property type="match status" value="1"/>
</dbReference>
<keyword evidence="1" id="KW-0479">Metal-binding</keyword>
<sequence length="738" mass="79788">MMESTIISWGATAGALVHLEELLGCALCGGTLCEPCSLGGCEHVFCRLCVSDHVGNSCPICQAPSWVRDLQANRQLAGMVTLCRQLRELLATDTPPSDKACSLSLQQPGPREKDIKPSPEIIKTPELTKKANVVSMQFSPRSGQVRCHIKKPTRPLEDKENAKTSAADGSYASVYDFQSSQSSPDQTLIHPPQPRRLKTVRKRLSAINKSWGFGKKRKKNTSESTDVASKIEVVQKDPADNRLISFGPEQVFLIDSSNVTCSAVSGSATPSPDANSAVAAGSTIFQSLWSPTMSGESVESNPSGRNSESEKTTTDSALGAMSKRALERPSGASPSKKAKSCWNGSILQKSPPGVGGRRKAEGSVAGSPGTSEVLKKNRKGETPLHVAAIKGDIDGVEHLLENGANPNIKDNAGWTPLHEACNHGHARVVELLLDHGAFINAPGYENDSPLHDAVSNGHTHVAGLLVGRGADQHALNMLGLKPLDYANSEEMRMVFTSQPFEPSTPTFSLPASLPSGPIGPMVLLDSRLSEHQKESLKRVATTLGGRVVSTFNNSATHVIVDSTMQIPRTMKCFLAILNGCWIIGFQWVQACLARHERVPEQDFEVRGRDGSLPCRGPERGRLNKLQQLPGLFDGCYFFLGGPFDEPSRFDLSEMVRVGGGRMLSRQPKADSDVTQSVRRAAYHARRHSDQEFCTHYVVYDGAWLGGLSGVSRLGKVWTVPSGWLVECVLAFELLPFDV</sequence>
<evidence type="ECO:0000313" key="12">
    <source>
        <dbReference type="Proteomes" id="UP001318040"/>
    </source>
</evidence>
<keyword evidence="3 7" id="KW-0863">Zinc-finger</keyword>
<dbReference type="SMART" id="SM00248">
    <property type="entry name" value="ANK"/>
    <property type="match status" value="3"/>
</dbReference>
<dbReference type="Gene3D" id="3.40.50.10190">
    <property type="entry name" value="BRCT domain"/>
    <property type="match status" value="2"/>
</dbReference>
<feature type="signal peptide" evidence="9">
    <location>
        <begin position="1"/>
        <end position="33"/>
    </location>
</feature>
<feature type="compositionally biased region" description="Polar residues" evidence="8">
    <location>
        <begin position="290"/>
        <end position="306"/>
    </location>
</feature>
<dbReference type="PROSITE" id="PS50172">
    <property type="entry name" value="BRCT"/>
    <property type="match status" value="2"/>
</dbReference>
<dbReference type="InterPro" id="IPR001841">
    <property type="entry name" value="Znf_RING"/>
</dbReference>
<dbReference type="InterPro" id="IPR013083">
    <property type="entry name" value="Znf_RING/FYVE/PHD"/>
</dbReference>
<dbReference type="CTD" id="580"/>
<dbReference type="InterPro" id="IPR036770">
    <property type="entry name" value="Ankyrin_rpt-contain_sf"/>
</dbReference>
<keyword evidence="4" id="KW-0862">Zinc</keyword>
<evidence type="ECO:0000313" key="13">
    <source>
        <dbReference type="RefSeq" id="XP_032821653.1"/>
    </source>
</evidence>
<dbReference type="Gene3D" id="3.30.40.10">
    <property type="entry name" value="Zinc/RING finger domain, C3HC4 (zinc finger)"/>
    <property type="match status" value="1"/>
</dbReference>
<evidence type="ECO:0000256" key="3">
    <source>
        <dbReference type="ARBA" id="ARBA00022771"/>
    </source>
</evidence>
<accession>A0AAJ7TPA3</accession>
<dbReference type="CDD" id="cd16496">
    <property type="entry name" value="RING-HC_BARD1"/>
    <property type="match status" value="1"/>
</dbReference>
<keyword evidence="9" id="KW-0732">Signal</keyword>
<dbReference type="InterPro" id="IPR017907">
    <property type="entry name" value="Znf_RING_CS"/>
</dbReference>
<dbReference type="SUPFAM" id="SSF57850">
    <property type="entry name" value="RING/U-box"/>
    <property type="match status" value="1"/>
</dbReference>
<dbReference type="GeneID" id="116948736"/>
<feature type="repeat" description="ANK" evidence="6">
    <location>
        <begin position="412"/>
        <end position="444"/>
    </location>
</feature>
<feature type="repeat" description="ANK" evidence="6">
    <location>
        <begin position="379"/>
        <end position="411"/>
    </location>
</feature>
<dbReference type="Pfam" id="PF00533">
    <property type="entry name" value="BRCT"/>
    <property type="match status" value="1"/>
</dbReference>
<dbReference type="CDD" id="cd17720">
    <property type="entry name" value="BRCT_Bard1_rpt2"/>
    <property type="match status" value="1"/>
</dbReference>
<keyword evidence="5 6" id="KW-0040">ANK repeat</keyword>
<feature type="region of interest" description="Disordered" evidence="8">
    <location>
        <begin position="144"/>
        <end position="167"/>
    </location>
</feature>
<dbReference type="InterPro" id="IPR001357">
    <property type="entry name" value="BRCT_dom"/>
</dbReference>
<dbReference type="PANTHER" id="PTHR24171">
    <property type="entry name" value="ANKYRIN REPEAT DOMAIN-CONTAINING PROTEIN 39-RELATED"/>
    <property type="match status" value="1"/>
</dbReference>
<feature type="region of interest" description="Disordered" evidence="8">
    <location>
        <begin position="94"/>
        <end position="118"/>
    </location>
</feature>
<evidence type="ECO:0000256" key="9">
    <source>
        <dbReference type="SAM" id="SignalP"/>
    </source>
</evidence>
<evidence type="ECO:0000256" key="5">
    <source>
        <dbReference type="ARBA" id="ARBA00023043"/>
    </source>
</evidence>
<keyword evidence="2" id="KW-0677">Repeat</keyword>
<protein>
    <submittedName>
        <fullName evidence="13">BRCA1-associated RING domain protein 1 isoform X1</fullName>
    </submittedName>
</protein>
<dbReference type="SUPFAM" id="SSF52113">
    <property type="entry name" value="BRCT domain"/>
    <property type="match status" value="2"/>
</dbReference>
<dbReference type="GO" id="GO:0070531">
    <property type="term" value="C:BRCA1-A complex"/>
    <property type="evidence" value="ECO:0007669"/>
    <property type="project" value="TreeGrafter"/>
</dbReference>
<evidence type="ECO:0000256" key="4">
    <source>
        <dbReference type="ARBA" id="ARBA00022833"/>
    </source>
</evidence>
<evidence type="ECO:0000256" key="1">
    <source>
        <dbReference type="ARBA" id="ARBA00022723"/>
    </source>
</evidence>
<dbReference type="PROSITE" id="PS50297">
    <property type="entry name" value="ANK_REP_REGION"/>
    <property type="match status" value="3"/>
</dbReference>